<dbReference type="InterPro" id="IPR001647">
    <property type="entry name" value="HTH_TetR"/>
</dbReference>
<evidence type="ECO:0000256" key="3">
    <source>
        <dbReference type="ARBA" id="ARBA00023163"/>
    </source>
</evidence>
<dbReference type="PANTHER" id="PTHR30055:SF234">
    <property type="entry name" value="HTH-TYPE TRANSCRIPTIONAL REGULATOR BETI"/>
    <property type="match status" value="1"/>
</dbReference>
<dbReference type="RefSeq" id="WP_089300433.1">
    <property type="nucleotide sequence ID" value="NZ_FZNW01000005.1"/>
</dbReference>
<evidence type="ECO:0000256" key="4">
    <source>
        <dbReference type="PROSITE-ProRule" id="PRU00335"/>
    </source>
</evidence>
<dbReference type="Pfam" id="PF00440">
    <property type="entry name" value="TetR_N"/>
    <property type="match status" value="1"/>
</dbReference>
<dbReference type="PANTHER" id="PTHR30055">
    <property type="entry name" value="HTH-TYPE TRANSCRIPTIONAL REGULATOR RUTR"/>
    <property type="match status" value="1"/>
</dbReference>
<evidence type="ECO:0000313" key="7">
    <source>
        <dbReference type="Proteomes" id="UP000198348"/>
    </source>
</evidence>
<dbReference type="Gene3D" id="1.10.357.10">
    <property type="entry name" value="Tetracycline Repressor, domain 2"/>
    <property type="match status" value="1"/>
</dbReference>
<dbReference type="EMBL" id="FZNW01000005">
    <property type="protein sequence ID" value="SNR41343.1"/>
    <property type="molecule type" value="Genomic_DNA"/>
</dbReference>
<proteinExistence type="predicted"/>
<evidence type="ECO:0000256" key="2">
    <source>
        <dbReference type="ARBA" id="ARBA00023125"/>
    </source>
</evidence>
<evidence type="ECO:0000256" key="1">
    <source>
        <dbReference type="ARBA" id="ARBA00023015"/>
    </source>
</evidence>
<feature type="DNA-binding region" description="H-T-H motif" evidence="4">
    <location>
        <begin position="41"/>
        <end position="60"/>
    </location>
</feature>
<reference evidence="6 7" key="1">
    <citation type="submission" date="2017-06" db="EMBL/GenBank/DDBJ databases">
        <authorList>
            <person name="Kim H.J."/>
            <person name="Triplett B.A."/>
        </authorList>
    </citation>
    <scope>NUCLEOTIDE SEQUENCE [LARGE SCALE GENOMIC DNA]</scope>
    <source>
        <strain evidence="6 7">DSM 45207</strain>
    </source>
</reference>
<dbReference type="PROSITE" id="PS50977">
    <property type="entry name" value="HTH_TETR_2"/>
    <property type="match status" value="1"/>
</dbReference>
<protein>
    <submittedName>
        <fullName evidence="6">Transcriptional regulator, TetR family</fullName>
    </submittedName>
</protein>
<evidence type="ECO:0000313" key="6">
    <source>
        <dbReference type="EMBL" id="SNR41343.1"/>
    </source>
</evidence>
<dbReference type="InterPro" id="IPR050109">
    <property type="entry name" value="HTH-type_TetR-like_transc_reg"/>
</dbReference>
<dbReference type="GO" id="GO:0003700">
    <property type="term" value="F:DNA-binding transcription factor activity"/>
    <property type="evidence" value="ECO:0007669"/>
    <property type="project" value="TreeGrafter"/>
</dbReference>
<dbReference type="AlphaFoldDB" id="A0A238W597"/>
<gene>
    <name evidence="6" type="ORF">SAMN06265360_105100</name>
</gene>
<keyword evidence="3" id="KW-0804">Transcription</keyword>
<dbReference type="Proteomes" id="UP000198348">
    <property type="component" value="Unassembled WGS sequence"/>
</dbReference>
<keyword evidence="1" id="KW-0805">Transcription regulation</keyword>
<dbReference type="GO" id="GO:0000976">
    <property type="term" value="F:transcription cis-regulatory region binding"/>
    <property type="evidence" value="ECO:0007669"/>
    <property type="project" value="TreeGrafter"/>
</dbReference>
<evidence type="ECO:0000259" key="5">
    <source>
        <dbReference type="PROSITE" id="PS50977"/>
    </source>
</evidence>
<dbReference type="InterPro" id="IPR009057">
    <property type="entry name" value="Homeodomain-like_sf"/>
</dbReference>
<keyword evidence="2 4" id="KW-0238">DNA-binding</keyword>
<name>A0A238W597_9PSEU</name>
<accession>A0A238W597</accession>
<dbReference type="PRINTS" id="PR00455">
    <property type="entry name" value="HTHTETR"/>
</dbReference>
<organism evidence="6 7">
    <name type="scientific">Haloechinothrix alba</name>
    <dbReference type="NCBI Taxonomy" id="664784"/>
    <lineage>
        <taxon>Bacteria</taxon>
        <taxon>Bacillati</taxon>
        <taxon>Actinomycetota</taxon>
        <taxon>Actinomycetes</taxon>
        <taxon>Pseudonocardiales</taxon>
        <taxon>Pseudonocardiaceae</taxon>
        <taxon>Haloechinothrix</taxon>
    </lineage>
</organism>
<sequence>MAETDRPGTPEGARLGSDERRDQILACARRLFGERGLDGVSNADVARAAGVSRALLNHYFGSRRELYREVVRRMMDVPPVPVPEYVPGASVEDRVAQSLDGWLELLSRNRSIWLDAIGIAGCGGDEELEAIIDQARDRAVNRAVEVTGLGPVVRAHPEIHAVLRGFSGMAEATTREWLRHGRLTRKQVHTLLERTLLTIIRDVVPEVTALGE</sequence>
<feature type="domain" description="HTH tetR-type" evidence="5">
    <location>
        <begin position="18"/>
        <end position="78"/>
    </location>
</feature>
<dbReference type="SUPFAM" id="SSF46689">
    <property type="entry name" value="Homeodomain-like"/>
    <property type="match status" value="1"/>
</dbReference>
<dbReference type="OrthoDB" id="8479950at2"/>
<keyword evidence="7" id="KW-1185">Reference proteome</keyword>